<name>A0A518DXG0_9BACT</name>
<evidence type="ECO:0000313" key="2">
    <source>
        <dbReference type="Proteomes" id="UP000317648"/>
    </source>
</evidence>
<evidence type="ECO:0008006" key="3">
    <source>
        <dbReference type="Google" id="ProtNLM"/>
    </source>
</evidence>
<keyword evidence="2" id="KW-1185">Reference proteome</keyword>
<accession>A0A518DXG0</accession>
<dbReference type="Proteomes" id="UP000317648">
    <property type="component" value="Chromosome"/>
</dbReference>
<protein>
    <recommendedName>
        <fullName evidence="3">ATP-dependent endonuclease</fullName>
    </recommendedName>
</protein>
<proteinExistence type="predicted"/>
<sequence length="223" mass="25377">MTLTKQPNSSVPTRQATATDLVRILLVVEGTNDIEFLRRISGLLHAHDPSLPHLADMEQQGTLIFIPFGGGHVRAWMHRLAPLGKPEFHLYDHELPPETDHRREAAEAINRRTHCQAVLTGKRSLENYLHPEAIRTAGEIEVDFDDFDAAAEMVAQQLHLRSLVETPWELLSRRARNRLTHRAKRWLNTKVADQMTVDLLRERDTEGEIASWLKAIGRLADGQ</sequence>
<evidence type="ECO:0000313" key="1">
    <source>
        <dbReference type="EMBL" id="QDU96521.1"/>
    </source>
</evidence>
<organism evidence="1 2">
    <name type="scientific">Lignipirellula cremea</name>
    <dbReference type="NCBI Taxonomy" id="2528010"/>
    <lineage>
        <taxon>Bacteria</taxon>
        <taxon>Pseudomonadati</taxon>
        <taxon>Planctomycetota</taxon>
        <taxon>Planctomycetia</taxon>
        <taxon>Pirellulales</taxon>
        <taxon>Pirellulaceae</taxon>
        <taxon>Lignipirellula</taxon>
    </lineage>
</organism>
<dbReference type="EMBL" id="CP036433">
    <property type="protein sequence ID" value="QDU96521.1"/>
    <property type="molecule type" value="Genomic_DNA"/>
</dbReference>
<gene>
    <name evidence="1" type="ORF">Pla8534_43420</name>
</gene>
<dbReference type="AlphaFoldDB" id="A0A518DXG0"/>
<dbReference type="KEGG" id="lcre:Pla8534_43420"/>
<reference evidence="1 2" key="1">
    <citation type="submission" date="2019-02" db="EMBL/GenBank/DDBJ databases">
        <title>Deep-cultivation of Planctomycetes and their phenomic and genomic characterization uncovers novel biology.</title>
        <authorList>
            <person name="Wiegand S."/>
            <person name="Jogler M."/>
            <person name="Boedeker C."/>
            <person name="Pinto D."/>
            <person name="Vollmers J."/>
            <person name="Rivas-Marin E."/>
            <person name="Kohn T."/>
            <person name="Peeters S.H."/>
            <person name="Heuer A."/>
            <person name="Rast P."/>
            <person name="Oberbeckmann S."/>
            <person name="Bunk B."/>
            <person name="Jeske O."/>
            <person name="Meyerdierks A."/>
            <person name="Storesund J.E."/>
            <person name="Kallscheuer N."/>
            <person name="Luecker S."/>
            <person name="Lage O.M."/>
            <person name="Pohl T."/>
            <person name="Merkel B.J."/>
            <person name="Hornburger P."/>
            <person name="Mueller R.-W."/>
            <person name="Bruemmer F."/>
            <person name="Labrenz M."/>
            <person name="Spormann A.M."/>
            <person name="Op den Camp H."/>
            <person name="Overmann J."/>
            <person name="Amann R."/>
            <person name="Jetten M.S.M."/>
            <person name="Mascher T."/>
            <person name="Medema M.H."/>
            <person name="Devos D.P."/>
            <person name="Kaster A.-K."/>
            <person name="Ovreas L."/>
            <person name="Rohde M."/>
            <person name="Galperin M.Y."/>
            <person name="Jogler C."/>
        </authorList>
    </citation>
    <scope>NUCLEOTIDE SEQUENCE [LARGE SCALE GENOMIC DNA]</scope>
    <source>
        <strain evidence="1 2">Pla85_3_4</strain>
    </source>
</reference>